<protein>
    <submittedName>
        <fullName evidence="2">Uncharacterized protein</fullName>
    </submittedName>
</protein>
<sequence length="65" mass="6736">MKTLLGYLGSVLIVGGASGLLSTWIEGFRLFGFVRVLVPAGHEIAGYSTLVVLGVLLALPAARHG</sequence>
<evidence type="ECO:0000313" key="2">
    <source>
        <dbReference type="EMBL" id="RGD57948.1"/>
    </source>
</evidence>
<evidence type="ECO:0000313" key="3">
    <source>
        <dbReference type="Proteomes" id="UP000263377"/>
    </source>
</evidence>
<proteinExistence type="predicted"/>
<feature type="transmembrane region" description="Helical" evidence="1">
    <location>
        <begin position="7"/>
        <end position="25"/>
    </location>
</feature>
<dbReference type="Proteomes" id="UP000263377">
    <property type="component" value="Unassembled WGS sequence"/>
</dbReference>
<accession>A0A372ZPW9</accession>
<evidence type="ECO:0000256" key="1">
    <source>
        <dbReference type="SAM" id="Phobius"/>
    </source>
</evidence>
<keyword evidence="3" id="KW-1185">Reference proteome</keyword>
<keyword evidence="1" id="KW-1133">Transmembrane helix</keyword>
<reference evidence="2 3" key="1">
    <citation type="submission" date="2018-08" db="EMBL/GenBank/DDBJ databases">
        <title>Diversity &amp; Physiological Properties of Lignin-Decomposing Actinobacteria from Soil.</title>
        <authorList>
            <person name="Roh S.G."/>
            <person name="Kim S.B."/>
        </authorList>
    </citation>
    <scope>NUCLEOTIDE SEQUENCE [LARGE SCALE GENOMIC DNA]</scope>
    <source>
        <strain evidence="2 3">MMS17-GH009</strain>
    </source>
</reference>
<dbReference type="RefSeq" id="WP_049660802.1">
    <property type="nucleotide sequence ID" value="NZ_QVIG01000001.1"/>
</dbReference>
<dbReference type="EMBL" id="QVIG01000001">
    <property type="protein sequence ID" value="RGD57948.1"/>
    <property type="molecule type" value="Genomic_DNA"/>
</dbReference>
<keyword evidence="1" id="KW-0472">Membrane</keyword>
<keyword evidence="1" id="KW-0812">Transmembrane</keyword>
<feature type="transmembrane region" description="Helical" evidence="1">
    <location>
        <begin position="45"/>
        <end position="62"/>
    </location>
</feature>
<dbReference type="AlphaFoldDB" id="A0A372ZPW9"/>
<name>A0A372ZPW9_9ACTN</name>
<organism evidence="2 3">
    <name type="scientific">Kitasatospora xanthocidica</name>
    <dbReference type="NCBI Taxonomy" id="83382"/>
    <lineage>
        <taxon>Bacteria</taxon>
        <taxon>Bacillati</taxon>
        <taxon>Actinomycetota</taxon>
        <taxon>Actinomycetes</taxon>
        <taxon>Kitasatosporales</taxon>
        <taxon>Streptomycetaceae</taxon>
        <taxon>Kitasatospora</taxon>
    </lineage>
</organism>
<gene>
    <name evidence="2" type="ORF">DR950_09245</name>
</gene>
<comment type="caution">
    <text evidence="2">The sequence shown here is derived from an EMBL/GenBank/DDBJ whole genome shotgun (WGS) entry which is preliminary data.</text>
</comment>